<feature type="domain" description="Protein kinase" evidence="1">
    <location>
        <begin position="15"/>
        <end position="278"/>
    </location>
</feature>
<proteinExistence type="predicted"/>
<dbReference type="PANTHER" id="PTHR44329">
    <property type="entry name" value="SERINE/THREONINE-PROTEIN KINASE TNNI3K-RELATED"/>
    <property type="match status" value="1"/>
</dbReference>
<accession>A0A9P6BWW5</accession>
<dbReference type="InterPro" id="IPR008266">
    <property type="entry name" value="Tyr_kinase_AS"/>
</dbReference>
<keyword evidence="2" id="KW-0418">Kinase</keyword>
<dbReference type="InterPro" id="IPR001245">
    <property type="entry name" value="Ser-Thr/Tyr_kinase_cat_dom"/>
</dbReference>
<sequence>MDDLGDPTLDEDVRKADEPYFAYGDHSDVYKGYYRSKIVVIKQFRGVNSNKPEIRTELSEKLRAQLITWIKLNHPNVCNVYKVAEGFGFLPALVTDYFPKGNIIKYIQKHNSSVQQRIRWVYEIADGLAHLHSFAVHHGDLRGANIFLNDRNHAVIADYAIAHYFNNSDFTSAKSTGTVRWTAPEVIALPPDPNLQPEKIDIFAFGMTMLEIFSGLPPYSDKSDTAAIFALAKNETPKLPESITQRTELMGLFSACTDRTPEVRPSAQSAATILQLLLPTLGIFQRIFQYFGSFFGYR</sequence>
<comment type="caution">
    <text evidence="2">The sequence shown here is derived from an EMBL/GenBank/DDBJ whole genome shotgun (WGS) entry which is preliminary data.</text>
</comment>
<dbReference type="GO" id="GO:0004674">
    <property type="term" value="F:protein serine/threonine kinase activity"/>
    <property type="evidence" value="ECO:0007669"/>
    <property type="project" value="TreeGrafter"/>
</dbReference>
<dbReference type="AlphaFoldDB" id="A0A9P6BWW5"/>
<dbReference type="EMBL" id="MU151483">
    <property type="protein sequence ID" value="KAF9443376.1"/>
    <property type="molecule type" value="Genomic_DNA"/>
</dbReference>
<dbReference type="PROSITE" id="PS00109">
    <property type="entry name" value="PROTEIN_KINASE_TYR"/>
    <property type="match status" value="1"/>
</dbReference>
<name>A0A9P6BWW5_9AGAR</name>
<dbReference type="InterPro" id="IPR011009">
    <property type="entry name" value="Kinase-like_dom_sf"/>
</dbReference>
<gene>
    <name evidence="2" type="ORF">P691DRAFT_416666</name>
</gene>
<keyword evidence="3" id="KW-1185">Reference proteome</keyword>
<dbReference type="Proteomes" id="UP000807342">
    <property type="component" value="Unassembled WGS sequence"/>
</dbReference>
<protein>
    <submittedName>
        <fullName evidence="2">Kinase-like protein</fullName>
    </submittedName>
</protein>
<dbReference type="InterPro" id="IPR051681">
    <property type="entry name" value="Ser/Thr_Kinases-Pseudokinases"/>
</dbReference>
<keyword evidence="2" id="KW-0808">Transferase</keyword>
<reference evidence="2" key="1">
    <citation type="submission" date="2020-11" db="EMBL/GenBank/DDBJ databases">
        <authorList>
            <consortium name="DOE Joint Genome Institute"/>
            <person name="Ahrendt S."/>
            <person name="Riley R."/>
            <person name="Andreopoulos W."/>
            <person name="Labutti K."/>
            <person name="Pangilinan J."/>
            <person name="Ruiz-Duenas F.J."/>
            <person name="Barrasa J.M."/>
            <person name="Sanchez-Garcia M."/>
            <person name="Camarero S."/>
            <person name="Miyauchi S."/>
            <person name="Serrano A."/>
            <person name="Linde D."/>
            <person name="Babiker R."/>
            <person name="Drula E."/>
            <person name="Ayuso-Fernandez I."/>
            <person name="Pacheco R."/>
            <person name="Padilla G."/>
            <person name="Ferreira P."/>
            <person name="Barriuso J."/>
            <person name="Kellner H."/>
            <person name="Castanera R."/>
            <person name="Alfaro M."/>
            <person name="Ramirez L."/>
            <person name="Pisabarro A.G."/>
            <person name="Kuo A."/>
            <person name="Tritt A."/>
            <person name="Lipzen A."/>
            <person name="He G."/>
            <person name="Yan M."/>
            <person name="Ng V."/>
            <person name="Cullen D."/>
            <person name="Martin F."/>
            <person name="Rosso M.-N."/>
            <person name="Henrissat B."/>
            <person name="Hibbett D."/>
            <person name="Martinez A.T."/>
            <person name="Grigoriev I.V."/>
        </authorList>
    </citation>
    <scope>NUCLEOTIDE SEQUENCE</scope>
    <source>
        <strain evidence="2">MF-IS2</strain>
    </source>
</reference>
<dbReference type="Gene3D" id="1.10.510.10">
    <property type="entry name" value="Transferase(Phosphotransferase) domain 1"/>
    <property type="match status" value="1"/>
</dbReference>
<evidence type="ECO:0000259" key="1">
    <source>
        <dbReference type="PROSITE" id="PS50011"/>
    </source>
</evidence>
<dbReference type="InterPro" id="IPR000719">
    <property type="entry name" value="Prot_kinase_dom"/>
</dbReference>
<evidence type="ECO:0000313" key="3">
    <source>
        <dbReference type="Proteomes" id="UP000807342"/>
    </source>
</evidence>
<organism evidence="2 3">
    <name type="scientific">Macrolepiota fuliginosa MF-IS2</name>
    <dbReference type="NCBI Taxonomy" id="1400762"/>
    <lineage>
        <taxon>Eukaryota</taxon>
        <taxon>Fungi</taxon>
        <taxon>Dikarya</taxon>
        <taxon>Basidiomycota</taxon>
        <taxon>Agaricomycotina</taxon>
        <taxon>Agaricomycetes</taxon>
        <taxon>Agaricomycetidae</taxon>
        <taxon>Agaricales</taxon>
        <taxon>Agaricineae</taxon>
        <taxon>Agaricaceae</taxon>
        <taxon>Macrolepiota</taxon>
    </lineage>
</organism>
<evidence type="ECO:0000313" key="2">
    <source>
        <dbReference type="EMBL" id="KAF9443376.1"/>
    </source>
</evidence>
<dbReference type="GO" id="GO:0005524">
    <property type="term" value="F:ATP binding"/>
    <property type="evidence" value="ECO:0007669"/>
    <property type="project" value="InterPro"/>
</dbReference>
<dbReference type="PIRSF" id="PIRSF000654">
    <property type="entry name" value="Integrin-linked_kinase"/>
    <property type="match status" value="1"/>
</dbReference>
<dbReference type="Pfam" id="PF07714">
    <property type="entry name" value="PK_Tyr_Ser-Thr"/>
    <property type="match status" value="1"/>
</dbReference>
<dbReference type="PROSITE" id="PS50011">
    <property type="entry name" value="PROTEIN_KINASE_DOM"/>
    <property type="match status" value="1"/>
</dbReference>
<dbReference type="SUPFAM" id="SSF56112">
    <property type="entry name" value="Protein kinase-like (PK-like)"/>
    <property type="match status" value="1"/>
</dbReference>
<dbReference type="OrthoDB" id="538607at2759"/>